<proteinExistence type="inferred from homology"/>
<protein>
    <recommendedName>
        <fullName evidence="7">TMC domain-containing protein</fullName>
    </recommendedName>
</protein>
<dbReference type="EMBL" id="JARBDR010000337">
    <property type="protein sequence ID" value="KAJ8314790.1"/>
    <property type="molecule type" value="Genomic_DNA"/>
</dbReference>
<feature type="transmembrane region" description="Helical" evidence="6">
    <location>
        <begin position="345"/>
        <end position="366"/>
    </location>
</feature>
<reference evidence="8 9" key="1">
    <citation type="submission" date="2022-12" db="EMBL/GenBank/DDBJ databases">
        <title>Chromosome-level genome of Tegillarca granosa.</title>
        <authorList>
            <person name="Kim J."/>
        </authorList>
    </citation>
    <scope>NUCLEOTIDE SEQUENCE [LARGE SCALE GENOMIC DNA]</scope>
    <source>
        <strain evidence="8">Teg-2019</strain>
        <tissue evidence="8">Adductor muscle</tissue>
    </source>
</reference>
<dbReference type="InterPro" id="IPR038900">
    <property type="entry name" value="TMC"/>
</dbReference>
<dbReference type="PANTHER" id="PTHR23302:SF24">
    <property type="entry name" value="TMC DOMAIN-CONTAINING PROTEIN"/>
    <property type="match status" value="1"/>
</dbReference>
<evidence type="ECO:0000256" key="1">
    <source>
        <dbReference type="ARBA" id="ARBA00004141"/>
    </source>
</evidence>
<keyword evidence="9" id="KW-1185">Reference proteome</keyword>
<evidence type="ECO:0000313" key="9">
    <source>
        <dbReference type="Proteomes" id="UP001217089"/>
    </source>
</evidence>
<evidence type="ECO:0000313" key="8">
    <source>
        <dbReference type="EMBL" id="KAJ8314790.1"/>
    </source>
</evidence>
<feature type="transmembrane region" description="Helical" evidence="6">
    <location>
        <begin position="547"/>
        <end position="567"/>
    </location>
</feature>
<sequence>MALRMKLCYQKIDFRKEKLEKQMTDTDGNAHWTIKRNKAIQKFKTELKELLNFEIWSNSFKTIEGKFGTAVMSYFRFVKWLLFLNLYVSLVFIGLILLPHLLLNDVPLQSMNVTASCHQNIGNISLSSNTTNVYNGTAVNVYEQAYSCSEKYRDFLYTHRQKEGLSNKVLDFLQGTVRRIGWMENTELFYGKYSYFYGYGANRIYNMGLFYLVALGISSILCFLLLVRNSGKGLKQRVLDRNSELTQFANKVLTGWDYCIMDSKAAKMKRISTKLELESDLENQRIRWRKKNRTSLQKWKIIIIRFIVNFVVLSILVGSLYLIYFTNEQLIQLQRAVAEENILQFLVQYLPSVTITLLNIVIPIFFNKIILIENYSPVVEMRMTLTRTVFLRLASLGVLLGTLYGQIHVVDDNETNRNNKQLICGNKKWNANLNSTDEGSIKCWETFVGQQFYKLVLVDFLAAVIPVFIVEFPRRLIFDKFKDRFKIINLIGRPEFDLPKSVLDLVYSQTLCWMGLFFSPLIPAMTVLTVLQNYIPPIRPYRTSRSNSLFITVLLFSFTLSVFPVSFMVGNIQPSQSCGPFRVYIICEQNPIDCPSRNPSDQFVIYYHWIVSVGLQKSEELIKEQLVQEGRDKKFVWMRIIERRSQGHPSVDCE</sequence>
<feature type="domain" description="TMC" evidence="7">
    <location>
        <begin position="443"/>
        <end position="531"/>
    </location>
</feature>
<comment type="subcellular location">
    <subcellularLocation>
        <location evidence="1">Membrane</location>
        <topology evidence="1">Multi-pass membrane protein</topology>
    </subcellularLocation>
</comment>
<evidence type="ECO:0000259" key="7">
    <source>
        <dbReference type="Pfam" id="PF07810"/>
    </source>
</evidence>
<accession>A0ABQ9FGH4</accession>
<keyword evidence="5 6" id="KW-0472">Membrane</keyword>
<evidence type="ECO:0000256" key="6">
    <source>
        <dbReference type="SAM" id="Phobius"/>
    </source>
</evidence>
<keyword evidence="4 6" id="KW-1133">Transmembrane helix</keyword>
<evidence type="ECO:0000256" key="2">
    <source>
        <dbReference type="ARBA" id="ARBA00006510"/>
    </source>
</evidence>
<gene>
    <name evidence="8" type="ORF">KUTeg_006940</name>
</gene>
<keyword evidence="3 6" id="KW-0812">Transmembrane</keyword>
<dbReference type="Proteomes" id="UP001217089">
    <property type="component" value="Unassembled WGS sequence"/>
</dbReference>
<feature type="transmembrane region" description="Helical" evidence="6">
    <location>
        <begin position="302"/>
        <end position="325"/>
    </location>
</feature>
<name>A0ABQ9FGH4_TEGGR</name>
<feature type="transmembrane region" description="Helical" evidence="6">
    <location>
        <begin position="511"/>
        <end position="535"/>
    </location>
</feature>
<dbReference type="Pfam" id="PF07810">
    <property type="entry name" value="TMC"/>
    <property type="match status" value="1"/>
</dbReference>
<feature type="transmembrane region" description="Helical" evidence="6">
    <location>
        <begin position="204"/>
        <end position="227"/>
    </location>
</feature>
<feature type="transmembrane region" description="Helical" evidence="6">
    <location>
        <begin position="80"/>
        <end position="102"/>
    </location>
</feature>
<evidence type="ECO:0000256" key="4">
    <source>
        <dbReference type="ARBA" id="ARBA00022989"/>
    </source>
</evidence>
<comment type="caution">
    <text evidence="8">The sequence shown here is derived from an EMBL/GenBank/DDBJ whole genome shotgun (WGS) entry which is preliminary data.</text>
</comment>
<evidence type="ECO:0000256" key="5">
    <source>
        <dbReference type="ARBA" id="ARBA00023136"/>
    </source>
</evidence>
<dbReference type="InterPro" id="IPR012496">
    <property type="entry name" value="TMC_dom"/>
</dbReference>
<feature type="transmembrane region" description="Helical" evidence="6">
    <location>
        <begin position="452"/>
        <end position="472"/>
    </location>
</feature>
<dbReference type="PANTHER" id="PTHR23302">
    <property type="entry name" value="TRANSMEMBRANE CHANNEL-RELATED"/>
    <property type="match status" value="1"/>
</dbReference>
<organism evidence="8 9">
    <name type="scientific">Tegillarca granosa</name>
    <name type="common">Malaysian cockle</name>
    <name type="synonym">Anadara granosa</name>
    <dbReference type="NCBI Taxonomy" id="220873"/>
    <lineage>
        <taxon>Eukaryota</taxon>
        <taxon>Metazoa</taxon>
        <taxon>Spiralia</taxon>
        <taxon>Lophotrochozoa</taxon>
        <taxon>Mollusca</taxon>
        <taxon>Bivalvia</taxon>
        <taxon>Autobranchia</taxon>
        <taxon>Pteriomorphia</taxon>
        <taxon>Arcoida</taxon>
        <taxon>Arcoidea</taxon>
        <taxon>Arcidae</taxon>
        <taxon>Tegillarca</taxon>
    </lineage>
</organism>
<feature type="transmembrane region" description="Helical" evidence="6">
    <location>
        <begin position="389"/>
        <end position="407"/>
    </location>
</feature>
<evidence type="ECO:0000256" key="3">
    <source>
        <dbReference type="ARBA" id="ARBA00022692"/>
    </source>
</evidence>
<comment type="similarity">
    <text evidence="2">Belongs to the TMC family.</text>
</comment>